<dbReference type="Gene3D" id="3.30.565.10">
    <property type="entry name" value="Histidine kinase-like ATPase, C-terminal domain"/>
    <property type="match status" value="1"/>
</dbReference>
<organism evidence="6 7">
    <name type="scientific">Acaryochloris marina (strain MBIC 11017)</name>
    <dbReference type="NCBI Taxonomy" id="329726"/>
    <lineage>
        <taxon>Bacteria</taxon>
        <taxon>Bacillati</taxon>
        <taxon>Cyanobacteriota</taxon>
        <taxon>Cyanophyceae</taxon>
        <taxon>Acaryochloridales</taxon>
        <taxon>Acaryochloridaceae</taxon>
        <taxon>Acaryochloris</taxon>
    </lineage>
</organism>
<dbReference type="eggNOG" id="COG0323">
    <property type="taxonomic scope" value="Bacteria"/>
</dbReference>
<dbReference type="InterPro" id="IPR020568">
    <property type="entry name" value="Ribosomal_Su5_D2-typ_SF"/>
</dbReference>
<dbReference type="FunFam" id="3.30.565.10:FF:000003">
    <property type="entry name" value="DNA mismatch repair endonuclease MutL"/>
    <property type="match status" value="1"/>
</dbReference>
<dbReference type="GO" id="GO:0032300">
    <property type="term" value="C:mismatch repair complex"/>
    <property type="evidence" value="ECO:0007669"/>
    <property type="project" value="InterPro"/>
</dbReference>
<dbReference type="InterPro" id="IPR036890">
    <property type="entry name" value="HATPase_C_sf"/>
</dbReference>
<dbReference type="OrthoDB" id="9763467at2"/>
<dbReference type="InterPro" id="IPR014762">
    <property type="entry name" value="DNA_mismatch_repair_CS"/>
</dbReference>
<feature type="domain" description="DNA mismatch repair protein S5" evidence="5">
    <location>
        <begin position="219"/>
        <end position="346"/>
    </location>
</feature>
<dbReference type="SUPFAM" id="SSF118116">
    <property type="entry name" value="DNA mismatch repair protein MutL"/>
    <property type="match status" value="1"/>
</dbReference>
<name>B0C148_ACAM1</name>
<dbReference type="InterPro" id="IPR037198">
    <property type="entry name" value="MutL_C_sf"/>
</dbReference>
<dbReference type="InterPro" id="IPR042120">
    <property type="entry name" value="MutL_C_dimsub"/>
</dbReference>
<dbReference type="PANTHER" id="PTHR10073:SF12">
    <property type="entry name" value="DNA MISMATCH REPAIR PROTEIN MLH1"/>
    <property type="match status" value="1"/>
</dbReference>
<keyword evidence="7" id="KW-1185">Reference proteome</keyword>
<dbReference type="PANTHER" id="PTHR10073">
    <property type="entry name" value="DNA MISMATCH REPAIR PROTEIN MLH, PMS, MUTL"/>
    <property type="match status" value="1"/>
</dbReference>
<dbReference type="InterPro" id="IPR014721">
    <property type="entry name" value="Ribsml_uS5_D2-typ_fold_subgr"/>
</dbReference>
<dbReference type="InterPro" id="IPR002099">
    <property type="entry name" value="MutL/Mlh/PMS"/>
</dbReference>
<gene>
    <name evidence="6" type="primary">mutL</name>
    <name evidence="6" type="ordered locus">AM1_3452</name>
</gene>
<dbReference type="CDD" id="cd00782">
    <property type="entry name" value="MutL_Trans"/>
    <property type="match status" value="1"/>
</dbReference>
<dbReference type="GO" id="GO:0016887">
    <property type="term" value="F:ATP hydrolysis activity"/>
    <property type="evidence" value="ECO:0007669"/>
    <property type="project" value="InterPro"/>
</dbReference>
<dbReference type="Proteomes" id="UP000000268">
    <property type="component" value="Chromosome"/>
</dbReference>
<dbReference type="KEGG" id="amr:AM1_3452"/>
<dbReference type="Gene3D" id="3.30.230.10">
    <property type="match status" value="1"/>
</dbReference>
<dbReference type="InterPro" id="IPR038973">
    <property type="entry name" value="MutL/Mlh/Pms-like"/>
</dbReference>
<dbReference type="InterPro" id="IPR042121">
    <property type="entry name" value="MutL_C_regsub"/>
</dbReference>
<dbReference type="HOGENOM" id="CLU_004131_4_1_3"/>
<dbReference type="Pfam" id="PF08676">
    <property type="entry name" value="MutL_C"/>
    <property type="match status" value="1"/>
</dbReference>
<dbReference type="NCBIfam" id="TIGR00585">
    <property type="entry name" value="mutl"/>
    <property type="match status" value="1"/>
</dbReference>
<proteinExistence type="inferred from homology"/>
<dbReference type="STRING" id="329726.AM1_3452"/>
<dbReference type="SMART" id="SM00853">
    <property type="entry name" value="MutL_C"/>
    <property type="match status" value="1"/>
</dbReference>
<evidence type="ECO:0000256" key="1">
    <source>
        <dbReference type="ARBA" id="ARBA00006082"/>
    </source>
</evidence>
<dbReference type="Pfam" id="PF01119">
    <property type="entry name" value="DNA_mis_repair"/>
    <property type="match status" value="1"/>
</dbReference>
<protein>
    <submittedName>
        <fullName evidence="6">DNA mismatch repair protein MutL</fullName>
    </submittedName>
</protein>
<dbReference type="NCBIfam" id="NF000951">
    <property type="entry name" value="PRK00095.2-1"/>
    <property type="match status" value="1"/>
</dbReference>
<dbReference type="InterPro" id="IPR013507">
    <property type="entry name" value="DNA_mismatch_S5_2-like"/>
</dbReference>
<dbReference type="SUPFAM" id="SSF54211">
    <property type="entry name" value="Ribosomal protein S5 domain 2-like"/>
    <property type="match status" value="1"/>
</dbReference>
<evidence type="ECO:0000313" key="6">
    <source>
        <dbReference type="EMBL" id="ABW28446.1"/>
    </source>
</evidence>
<dbReference type="GO" id="GO:0030983">
    <property type="term" value="F:mismatched DNA binding"/>
    <property type="evidence" value="ECO:0007669"/>
    <property type="project" value="InterPro"/>
</dbReference>
<dbReference type="EMBL" id="CP000828">
    <property type="protein sequence ID" value="ABW28446.1"/>
    <property type="molecule type" value="Genomic_DNA"/>
</dbReference>
<dbReference type="Pfam" id="PF13589">
    <property type="entry name" value="HATPase_c_3"/>
    <property type="match status" value="1"/>
</dbReference>
<accession>B0C148</accession>
<dbReference type="Gene3D" id="3.30.1540.20">
    <property type="entry name" value="MutL, C-terminal domain, dimerisation subdomain"/>
    <property type="match status" value="1"/>
</dbReference>
<dbReference type="GO" id="GO:0140664">
    <property type="term" value="F:ATP-dependent DNA damage sensor activity"/>
    <property type="evidence" value="ECO:0007669"/>
    <property type="project" value="InterPro"/>
</dbReference>
<comment type="similarity">
    <text evidence="1">Belongs to the DNA mismatch repair MutL/HexB family.</text>
</comment>
<dbReference type="RefSeq" id="WP_012163844.1">
    <property type="nucleotide sequence ID" value="NC_009925.1"/>
</dbReference>
<dbReference type="Gene3D" id="3.30.1370.100">
    <property type="entry name" value="MutL, C-terminal domain, regulatory subdomain"/>
    <property type="match status" value="1"/>
</dbReference>
<evidence type="ECO:0000259" key="4">
    <source>
        <dbReference type="SMART" id="SM00853"/>
    </source>
</evidence>
<evidence type="ECO:0000256" key="3">
    <source>
        <dbReference type="ARBA" id="ARBA00023204"/>
    </source>
</evidence>
<keyword evidence="3" id="KW-0234">DNA repair</keyword>
<evidence type="ECO:0000313" key="7">
    <source>
        <dbReference type="Proteomes" id="UP000000268"/>
    </source>
</evidence>
<dbReference type="PROSITE" id="PS00058">
    <property type="entry name" value="DNA_MISMATCH_REPAIR_1"/>
    <property type="match status" value="1"/>
</dbReference>
<reference evidence="6 7" key="1">
    <citation type="journal article" date="2008" name="Proc. Natl. Acad. Sci. U.S.A.">
        <title>Niche adaptation and genome expansion in the chlorophyll d-producing cyanobacterium Acaryochloris marina.</title>
        <authorList>
            <person name="Swingley W.D."/>
            <person name="Chen M."/>
            <person name="Cheung P.C."/>
            <person name="Conrad A.L."/>
            <person name="Dejesa L.C."/>
            <person name="Hao J."/>
            <person name="Honchak B.M."/>
            <person name="Karbach L.E."/>
            <person name="Kurdoglu A."/>
            <person name="Lahiri S."/>
            <person name="Mastrian S.D."/>
            <person name="Miyashita H."/>
            <person name="Page L."/>
            <person name="Ramakrishna P."/>
            <person name="Satoh S."/>
            <person name="Sattley W.M."/>
            <person name="Shimada Y."/>
            <person name="Taylor H.L."/>
            <person name="Tomo T."/>
            <person name="Tsuchiya T."/>
            <person name="Wang Z.T."/>
            <person name="Raymond J."/>
            <person name="Mimuro M."/>
            <person name="Blankenship R.E."/>
            <person name="Touchman J.W."/>
        </authorList>
    </citation>
    <scope>NUCLEOTIDE SEQUENCE [LARGE SCALE GENOMIC DNA]</scope>
    <source>
        <strain evidence="7">MBIC 11017</strain>
    </source>
</reference>
<dbReference type="InterPro" id="IPR014790">
    <property type="entry name" value="MutL_C"/>
</dbReference>
<sequence>MVECAPDLQIQPLGTDLVHRIAAGEVIDSLGAVVRELLDNALDAGADRISVSLWPQDWRIQVVDNGQGLTAANLAQAATPHTTSKLQREEDLWDIQTLGFRGEALHSLAQMGRLEICSRPVGSAQGCRVRYDHQGHVVAQETVAIAPGTVATVADLFQDWPTRKQALPDPARQMRGVQTIIHDYALCHPQVTWQVQQNNRLWFSIAPAKAAQDILPQLLATLQPGDLCHHRCQIPDLPGNNVVEVVLGLPDRCHRHRPDWVKVAVNGRCVQVSGEDAGQSHPLEQTILGAFRQTLPRHRHPLCFIHLHADPQHVDWHRHPAKTEIYLRHLDQWRPAVTTTIQEALQIPAEIQDSGHTQKIRQLMKVAEAKGVYHLQQPSLLSSQPEQAAGESGFNVLKAIAQLHRTYIVAEHPSGVWLVEQHIAHERVLYEQLGQDWHLVPLTPPMMLRDLTERQVEQLTDIGIDITEFGHQLWAIRSAPQRLAERPDCEAALIELSQCESIEAALAATACRSAIRNGMALNLLEMQNLLDQWQQTRHPRTCPHGRPIYLSMEEADLSRFFRRHWVIGKSHGI</sequence>
<feature type="domain" description="MutL C-terminal dimerisation" evidence="4">
    <location>
        <begin position="399"/>
        <end position="521"/>
    </location>
</feature>
<keyword evidence="2" id="KW-0227">DNA damage</keyword>
<dbReference type="GO" id="GO:0005524">
    <property type="term" value="F:ATP binding"/>
    <property type="evidence" value="ECO:0007669"/>
    <property type="project" value="InterPro"/>
</dbReference>
<dbReference type="AlphaFoldDB" id="B0C148"/>
<dbReference type="SMART" id="SM01340">
    <property type="entry name" value="DNA_mis_repair"/>
    <property type="match status" value="1"/>
</dbReference>
<evidence type="ECO:0000259" key="5">
    <source>
        <dbReference type="SMART" id="SM01340"/>
    </source>
</evidence>
<dbReference type="GO" id="GO:0006298">
    <property type="term" value="P:mismatch repair"/>
    <property type="evidence" value="ECO:0007669"/>
    <property type="project" value="InterPro"/>
</dbReference>
<dbReference type="CDD" id="cd16926">
    <property type="entry name" value="HATPase_MutL-MLH-PMS-like"/>
    <property type="match status" value="1"/>
</dbReference>
<dbReference type="SUPFAM" id="SSF55874">
    <property type="entry name" value="ATPase domain of HSP90 chaperone/DNA topoisomerase II/histidine kinase"/>
    <property type="match status" value="1"/>
</dbReference>
<evidence type="ECO:0000256" key="2">
    <source>
        <dbReference type="ARBA" id="ARBA00022763"/>
    </source>
</evidence>